<dbReference type="KEGG" id="dcr:108227704"/>
<reference evidence="3" key="2">
    <citation type="submission" date="2022-03" db="EMBL/GenBank/DDBJ databases">
        <title>Draft title - Genomic analysis of global carrot germplasm unveils the trajectory of domestication and the origin of high carotenoid orange carrot.</title>
        <authorList>
            <person name="Iorizzo M."/>
            <person name="Ellison S."/>
            <person name="Senalik D."/>
            <person name="Macko-Podgorni A."/>
            <person name="Grzebelus D."/>
            <person name="Bostan H."/>
            <person name="Rolling W."/>
            <person name="Curaba J."/>
            <person name="Simon P."/>
        </authorList>
    </citation>
    <scope>NUCLEOTIDE SEQUENCE</scope>
    <source>
        <tissue evidence="3">Leaf</tissue>
    </source>
</reference>
<protein>
    <submittedName>
        <fullName evidence="2">Uncharacterized protein</fullName>
    </submittedName>
</protein>
<feature type="compositionally biased region" description="Low complexity" evidence="1">
    <location>
        <begin position="97"/>
        <end position="108"/>
    </location>
</feature>
<dbReference type="Proteomes" id="UP000077755">
    <property type="component" value="Chromosome 6"/>
</dbReference>
<reference evidence="2" key="1">
    <citation type="journal article" date="2016" name="Nat. Genet.">
        <title>A high-quality carrot genome assembly provides new insights into carotenoid accumulation and asterid genome evolution.</title>
        <authorList>
            <person name="Iorizzo M."/>
            <person name="Ellison S."/>
            <person name="Senalik D."/>
            <person name="Zeng P."/>
            <person name="Satapoomin P."/>
            <person name="Huang J."/>
            <person name="Bowman M."/>
            <person name="Iovene M."/>
            <person name="Sanseverino W."/>
            <person name="Cavagnaro P."/>
            <person name="Yildiz M."/>
            <person name="Macko-Podgorni A."/>
            <person name="Moranska E."/>
            <person name="Grzebelus E."/>
            <person name="Grzebelus D."/>
            <person name="Ashrafi H."/>
            <person name="Zheng Z."/>
            <person name="Cheng S."/>
            <person name="Spooner D."/>
            <person name="Van Deynze A."/>
            <person name="Simon P."/>
        </authorList>
    </citation>
    <scope>NUCLEOTIDE SEQUENCE [LARGE SCALE GENOMIC DNA]</scope>
    <source>
        <tissue evidence="2">Leaf</tissue>
    </source>
</reference>
<dbReference type="EMBL" id="LNRQ01000006">
    <property type="protein sequence ID" value="KZM89462.1"/>
    <property type="molecule type" value="Genomic_DNA"/>
</dbReference>
<dbReference type="AlphaFoldDB" id="A0A161XA41"/>
<dbReference type="Gramene" id="KZM89462">
    <property type="protein sequence ID" value="KZM89462"/>
    <property type="gene ID" value="DCAR_023175"/>
</dbReference>
<proteinExistence type="predicted"/>
<evidence type="ECO:0000313" key="3">
    <source>
        <dbReference type="EMBL" id="WOH03435.1"/>
    </source>
</evidence>
<evidence type="ECO:0000313" key="2">
    <source>
        <dbReference type="EMBL" id="KZM89462.1"/>
    </source>
</evidence>
<dbReference type="EMBL" id="CP093348">
    <property type="protein sequence ID" value="WOH03435.1"/>
    <property type="molecule type" value="Genomic_DNA"/>
</dbReference>
<dbReference type="KEGG" id="dcr:108224261"/>
<evidence type="ECO:0000256" key="1">
    <source>
        <dbReference type="SAM" id="MobiDB-lite"/>
    </source>
</evidence>
<organism evidence="2">
    <name type="scientific">Daucus carota subsp. sativus</name>
    <name type="common">Carrot</name>
    <dbReference type="NCBI Taxonomy" id="79200"/>
    <lineage>
        <taxon>Eukaryota</taxon>
        <taxon>Viridiplantae</taxon>
        <taxon>Streptophyta</taxon>
        <taxon>Embryophyta</taxon>
        <taxon>Tracheophyta</taxon>
        <taxon>Spermatophyta</taxon>
        <taxon>Magnoliopsida</taxon>
        <taxon>eudicotyledons</taxon>
        <taxon>Gunneridae</taxon>
        <taxon>Pentapetalae</taxon>
        <taxon>asterids</taxon>
        <taxon>campanulids</taxon>
        <taxon>Apiales</taxon>
        <taxon>Apiaceae</taxon>
        <taxon>Apioideae</taxon>
        <taxon>Scandiceae</taxon>
        <taxon>Daucinae</taxon>
        <taxon>Daucus</taxon>
        <taxon>Daucus sect. Daucus</taxon>
    </lineage>
</organism>
<gene>
    <name evidence="2" type="ORF">DCAR_023175</name>
    <name evidence="3" type="ORF">DCAR_0622832</name>
</gene>
<sequence>MDVAKMKDGDDKKVTGLGVDLEKKMVLDPEKKMVLDPEKKMVLDPNKKMVLDPKKKMVVNRSYDEDLRLFERMCRNFCLEEIEAAGYTLLEDDKTTTTRPAASASAKRCQPKEEEEQQQEEEIEVVYDFKRPKLPLPPGRPFVRDGDVYIL</sequence>
<dbReference type="Gramene" id="KZM89463">
    <property type="protein sequence ID" value="KZM89463"/>
    <property type="gene ID" value="DCAR_023174"/>
</dbReference>
<feature type="region of interest" description="Disordered" evidence="1">
    <location>
        <begin position="93"/>
        <end position="121"/>
    </location>
</feature>
<accession>A0A161XA41</accession>
<keyword evidence="4" id="KW-1185">Reference proteome</keyword>
<evidence type="ECO:0000313" key="4">
    <source>
        <dbReference type="Proteomes" id="UP000077755"/>
    </source>
</evidence>
<name>A0A161XA41_DAUCS</name>